<dbReference type="RefSeq" id="WP_066523656.1">
    <property type="nucleotide sequence ID" value="NZ_CABMOF010000026.1"/>
</dbReference>
<reference evidence="6 7" key="1">
    <citation type="submission" date="2016-02" db="EMBL/GenBank/DDBJ databases">
        <authorList>
            <person name="Wen L."/>
            <person name="He K."/>
            <person name="Yang H."/>
        </authorList>
    </citation>
    <scope>NUCLEOTIDE SEQUENCE [LARGE SCALE GENOMIC DNA]</scope>
    <source>
        <strain evidence="6 7">DSM 22607</strain>
    </source>
</reference>
<evidence type="ECO:0000313" key="7">
    <source>
        <dbReference type="Proteomes" id="UP000070366"/>
    </source>
</evidence>
<dbReference type="OrthoDB" id="9771863at2"/>
<dbReference type="GO" id="GO:0016887">
    <property type="term" value="F:ATP hydrolysis activity"/>
    <property type="evidence" value="ECO:0007669"/>
    <property type="project" value="InterPro"/>
</dbReference>
<dbReference type="InterPro" id="IPR003593">
    <property type="entry name" value="AAA+_ATPase"/>
</dbReference>
<organism evidence="6 7">
    <name type="scientific">Christensenella minuta</name>
    <dbReference type="NCBI Taxonomy" id="626937"/>
    <lineage>
        <taxon>Bacteria</taxon>
        <taxon>Bacillati</taxon>
        <taxon>Bacillota</taxon>
        <taxon>Clostridia</taxon>
        <taxon>Christensenellales</taxon>
        <taxon>Christensenellaceae</taxon>
        <taxon>Christensenella</taxon>
    </lineage>
</organism>
<dbReference type="CDD" id="cd03216">
    <property type="entry name" value="ABC_Carb_Monos_I"/>
    <property type="match status" value="1"/>
</dbReference>
<dbReference type="Proteomes" id="UP000070366">
    <property type="component" value="Unassembled WGS sequence"/>
</dbReference>
<dbReference type="PANTHER" id="PTHR43790">
    <property type="entry name" value="CARBOHYDRATE TRANSPORT ATP-BINDING PROTEIN MG119-RELATED"/>
    <property type="match status" value="1"/>
</dbReference>
<keyword evidence="4" id="KW-0067">ATP-binding</keyword>
<feature type="domain" description="ABC transporter" evidence="5">
    <location>
        <begin position="248"/>
        <end position="501"/>
    </location>
</feature>
<feature type="domain" description="ABC transporter" evidence="5">
    <location>
        <begin position="5"/>
        <end position="242"/>
    </location>
</feature>
<accession>A0A136Q7W5</accession>
<evidence type="ECO:0000313" key="6">
    <source>
        <dbReference type="EMBL" id="KXK66765.1"/>
    </source>
</evidence>
<dbReference type="GO" id="GO:0005524">
    <property type="term" value="F:ATP binding"/>
    <property type="evidence" value="ECO:0007669"/>
    <property type="project" value="UniProtKB-KW"/>
</dbReference>
<dbReference type="Gene3D" id="3.40.50.300">
    <property type="entry name" value="P-loop containing nucleotide triphosphate hydrolases"/>
    <property type="match status" value="2"/>
</dbReference>
<keyword evidence="7" id="KW-1185">Reference proteome</keyword>
<comment type="caution">
    <text evidence="6">The sequence shown here is derived from an EMBL/GenBank/DDBJ whole genome shotgun (WGS) entry which is preliminary data.</text>
</comment>
<dbReference type="EMBL" id="LSZW01000031">
    <property type="protein sequence ID" value="KXK66765.1"/>
    <property type="molecule type" value="Genomic_DNA"/>
</dbReference>
<evidence type="ECO:0000256" key="2">
    <source>
        <dbReference type="ARBA" id="ARBA00022737"/>
    </source>
</evidence>
<dbReference type="AlphaFoldDB" id="A0A136Q7W5"/>
<proteinExistence type="predicted"/>
<dbReference type="SMART" id="SM00382">
    <property type="entry name" value="AAA"/>
    <property type="match status" value="1"/>
</dbReference>
<dbReference type="InterPro" id="IPR003439">
    <property type="entry name" value="ABC_transporter-like_ATP-bd"/>
</dbReference>
<dbReference type="InterPro" id="IPR050107">
    <property type="entry name" value="ABC_carbohydrate_import_ATPase"/>
</dbReference>
<evidence type="ECO:0000256" key="4">
    <source>
        <dbReference type="ARBA" id="ARBA00022840"/>
    </source>
</evidence>
<dbReference type="InterPro" id="IPR017871">
    <property type="entry name" value="ABC_transporter-like_CS"/>
</dbReference>
<evidence type="ECO:0000259" key="5">
    <source>
        <dbReference type="PROSITE" id="PS50893"/>
    </source>
</evidence>
<dbReference type="SUPFAM" id="SSF52540">
    <property type="entry name" value="P-loop containing nucleoside triphosphate hydrolases"/>
    <property type="match status" value="2"/>
</dbReference>
<keyword evidence="1" id="KW-0813">Transport</keyword>
<dbReference type="Pfam" id="PF00005">
    <property type="entry name" value="ABC_tran"/>
    <property type="match status" value="2"/>
</dbReference>
<protein>
    <submittedName>
        <fullName evidence="6">Putative sugar ABC transporter, ATP binding protein</fullName>
    </submittedName>
</protein>
<dbReference type="InterPro" id="IPR027417">
    <property type="entry name" value="P-loop_NTPase"/>
</dbReference>
<dbReference type="PROSITE" id="PS00211">
    <property type="entry name" value="ABC_TRANSPORTER_1"/>
    <property type="match status" value="1"/>
</dbReference>
<dbReference type="KEGG" id="cmiu:B1H56_03015"/>
<name>A0A136Q7W5_9FIRM</name>
<sequence length="503" mass="55360">MEYALKMNDIHKGFGGVPVLKGVDFNVETGKIHALLGENGAGKTTLMNILGGVISMDSGSIELFGNQVKINSPAEAQKNRVAFIHQELNVVNDLFVYENMFLGHELRKKSGAMDASTMIDKTKEVFERMHVDINPRAMMGDLQASYKQIVEIAKSILMDAKLIIMDEPTTSLTQPEVENVFAIMRNLIEEHGVTIIFISHKLGEVVEFCDYYTVLRNGEMVGTHPIREENGELAKQADIARMMVGKSVMDVEVYKPHEIGEVILKADDLCIDRHVEHVSFDLHAGEILGITGLLGDGKDELVRGLFGDMPFNSGTIEKNGKVVKYNHPAKAKKAGIGMLPSNRKENAIIKDLTVMQNMTIVTLDQYKNGLSLSHTKESKVALEYKEKLNIKVDNLANLITSLSGGNQQKVVLAKWLTANPDIMILSNPTQGVDVGAKNEIYGIIMELAKAGMGIIVTSGEAQEILKICDRVLVMYHGVLKGELRRSELSEEAIMILSTGGVLD</sequence>
<dbReference type="CDD" id="cd03215">
    <property type="entry name" value="ABC_Carb_Monos_II"/>
    <property type="match status" value="1"/>
</dbReference>
<dbReference type="PATRIC" id="fig|626937.4.peg.382"/>
<keyword evidence="2" id="KW-0677">Repeat</keyword>
<dbReference type="PROSITE" id="PS50893">
    <property type="entry name" value="ABC_TRANSPORTER_2"/>
    <property type="match status" value="2"/>
</dbReference>
<gene>
    <name evidence="6" type="ORF">HMPREF3293_00387</name>
</gene>
<dbReference type="PANTHER" id="PTHR43790:SF9">
    <property type="entry name" value="GALACTOFURANOSE TRANSPORTER ATP-BINDING PROTEIN YTFR"/>
    <property type="match status" value="1"/>
</dbReference>
<keyword evidence="3" id="KW-0547">Nucleotide-binding</keyword>
<dbReference type="STRING" id="626937.HMPREF3293_00387"/>
<evidence type="ECO:0000256" key="3">
    <source>
        <dbReference type="ARBA" id="ARBA00022741"/>
    </source>
</evidence>
<evidence type="ECO:0000256" key="1">
    <source>
        <dbReference type="ARBA" id="ARBA00022448"/>
    </source>
</evidence>